<protein>
    <submittedName>
        <fullName evidence="2">Uncharacterized protein</fullName>
    </submittedName>
</protein>
<accession>A8N7I8</accession>
<feature type="compositionally biased region" description="Low complexity" evidence="1">
    <location>
        <begin position="301"/>
        <end position="316"/>
    </location>
</feature>
<dbReference type="RefSeq" id="XP_001830794.1">
    <property type="nucleotide sequence ID" value="XM_001830742.1"/>
</dbReference>
<dbReference type="OrthoDB" id="3365698at2759"/>
<keyword evidence="3" id="KW-1185">Reference proteome</keyword>
<dbReference type="InParanoid" id="A8N7I8"/>
<comment type="caution">
    <text evidence="2">The sequence shown here is derived from an EMBL/GenBank/DDBJ whole genome shotgun (WGS) entry which is preliminary data.</text>
</comment>
<dbReference type="OMA" id="METCRIT"/>
<dbReference type="EMBL" id="AACS02000003">
    <property type="protein sequence ID" value="EAU91163.1"/>
    <property type="molecule type" value="Genomic_DNA"/>
</dbReference>
<reference evidence="2 3" key="1">
    <citation type="journal article" date="2010" name="Proc. Natl. Acad. Sci. U.S.A.">
        <title>Insights into evolution of multicellular fungi from the assembled chromosomes of the mushroom Coprinopsis cinerea (Coprinus cinereus).</title>
        <authorList>
            <person name="Stajich J.E."/>
            <person name="Wilke S.K."/>
            <person name="Ahren D."/>
            <person name="Au C.H."/>
            <person name="Birren B.W."/>
            <person name="Borodovsky M."/>
            <person name="Burns C."/>
            <person name="Canback B."/>
            <person name="Casselton L.A."/>
            <person name="Cheng C.K."/>
            <person name="Deng J."/>
            <person name="Dietrich F.S."/>
            <person name="Fargo D.C."/>
            <person name="Farman M.L."/>
            <person name="Gathman A.C."/>
            <person name="Goldberg J."/>
            <person name="Guigo R."/>
            <person name="Hoegger P.J."/>
            <person name="Hooker J.B."/>
            <person name="Huggins A."/>
            <person name="James T.Y."/>
            <person name="Kamada T."/>
            <person name="Kilaru S."/>
            <person name="Kodira C."/>
            <person name="Kues U."/>
            <person name="Kupfer D."/>
            <person name="Kwan H.S."/>
            <person name="Lomsadze A."/>
            <person name="Li W."/>
            <person name="Lilly W.W."/>
            <person name="Ma L.J."/>
            <person name="Mackey A.J."/>
            <person name="Manning G."/>
            <person name="Martin F."/>
            <person name="Muraguchi H."/>
            <person name="Natvig D.O."/>
            <person name="Palmerini H."/>
            <person name="Ramesh M.A."/>
            <person name="Rehmeyer C.J."/>
            <person name="Roe B.A."/>
            <person name="Shenoy N."/>
            <person name="Stanke M."/>
            <person name="Ter-Hovhannisyan V."/>
            <person name="Tunlid A."/>
            <person name="Velagapudi R."/>
            <person name="Vision T.J."/>
            <person name="Zeng Q."/>
            <person name="Zolan M.E."/>
            <person name="Pukkila P.J."/>
        </authorList>
    </citation>
    <scope>NUCLEOTIDE SEQUENCE [LARGE SCALE GENOMIC DNA]</scope>
    <source>
        <strain evidence="3">Okayama-7 / 130 / ATCC MYA-4618 / FGSC 9003</strain>
    </source>
</reference>
<dbReference type="Gene3D" id="1.20.1280.50">
    <property type="match status" value="1"/>
</dbReference>
<dbReference type="KEGG" id="cci:CC1G_03331"/>
<evidence type="ECO:0000313" key="2">
    <source>
        <dbReference type="EMBL" id="EAU91163.1"/>
    </source>
</evidence>
<dbReference type="VEuPathDB" id="FungiDB:CC1G_03331"/>
<dbReference type="GeneID" id="6007240"/>
<feature type="region of interest" description="Disordered" evidence="1">
    <location>
        <begin position="294"/>
        <end position="317"/>
    </location>
</feature>
<proteinExistence type="predicted"/>
<evidence type="ECO:0000256" key="1">
    <source>
        <dbReference type="SAM" id="MobiDB-lite"/>
    </source>
</evidence>
<feature type="compositionally biased region" description="Low complexity" evidence="1">
    <location>
        <begin position="371"/>
        <end position="382"/>
    </location>
</feature>
<gene>
    <name evidence="2" type="ORF">CC1G_03331</name>
</gene>
<dbReference type="Proteomes" id="UP000001861">
    <property type="component" value="Unassembled WGS sequence"/>
</dbReference>
<organism evidence="2 3">
    <name type="scientific">Coprinopsis cinerea (strain Okayama-7 / 130 / ATCC MYA-4618 / FGSC 9003)</name>
    <name type="common">Inky cap fungus</name>
    <name type="synonym">Hormographiella aspergillata</name>
    <dbReference type="NCBI Taxonomy" id="240176"/>
    <lineage>
        <taxon>Eukaryota</taxon>
        <taxon>Fungi</taxon>
        <taxon>Dikarya</taxon>
        <taxon>Basidiomycota</taxon>
        <taxon>Agaricomycotina</taxon>
        <taxon>Agaricomycetes</taxon>
        <taxon>Agaricomycetidae</taxon>
        <taxon>Agaricales</taxon>
        <taxon>Agaricineae</taxon>
        <taxon>Psathyrellaceae</taxon>
        <taxon>Coprinopsis</taxon>
    </lineage>
</organism>
<dbReference type="AlphaFoldDB" id="A8N7I8"/>
<feature type="region of interest" description="Disordered" evidence="1">
    <location>
        <begin position="365"/>
        <end position="390"/>
    </location>
</feature>
<evidence type="ECO:0000313" key="3">
    <source>
        <dbReference type="Proteomes" id="UP000001861"/>
    </source>
</evidence>
<sequence>MSPFARLPLDVVHIIFLYCLPTDHNPYICVAEPPMLLTHVCRRWREVAFDMPLLWASIHVHIPFYPELPASLAPQAEYRGQPDTVDQLEPAQRAAYLSDVFYWESKMRDLKDMVVQWLARAKGCQISLSLSQFTNLLDNAKGTSQVNDVVAVLLAYCGQWKSVELYASSPTIAQFLAVHTQDAPHLQRISIKWQTPMERNLNRGANKVALVSPEGLMTVPELKSLSLQILPRNIMSLPVRWEGLTELIFDEYFYGLDSESLRRRFLPSDALDLLALCPRLVRCRLAIGRGRMIGASPPQSPLTSPSSNGNNSSLGSDRTPVRKLIPLPCLEHLAIDEGISLGDFFLCLHLPSLKEVVFSTALTPCEDETPSHSQQSGQSTTSAPIAVPGVTGQLPYTQQASSSSRHADASSPLIDLLSQYGRNLEKLTFDEAGLSLRDIERALDLVPNLTHLTMNRKSMSRWSSVGFGMTGGRQRAAPGYLSKGLLERLTPKPVAGGSHINTATASLCPRLISFSGKLSAPIEMQDTLIEFIKWRRYPWANTYHPSLSNAPPPAVLQKCTINFSSYSSPTSSYDVQDLKDISAELSSQNVDMHEFDLNIIYPNVGYAMPFKTGGGSGGGMGSGGSGNGRALMSSFVPKCRNMSAGVYGFSSWYATGGGGGLRDMWFEAW</sequence>
<name>A8N7I8_COPC7</name>